<keyword evidence="9" id="KW-1185">Reference proteome</keyword>
<dbReference type="PANTHER" id="PTHR28680">
    <property type="entry name" value="CENTROMERE PROTEIN X"/>
    <property type="match status" value="1"/>
</dbReference>
<keyword evidence="4" id="KW-0238">DNA-binding</keyword>
<evidence type="ECO:0000256" key="1">
    <source>
        <dbReference type="ARBA" id="ARBA00004123"/>
    </source>
</evidence>
<dbReference type="OrthoDB" id="2500381at2759"/>
<dbReference type="PANTHER" id="PTHR28680:SF1">
    <property type="entry name" value="CENTROMERE PROTEIN X"/>
    <property type="match status" value="1"/>
</dbReference>
<evidence type="ECO:0000256" key="5">
    <source>
        <dbReference type="ARBA" id="ARBA00023204"/>
    </source>
</evidence>
<dbReference type="STRING" id="1245528.M3IRR8"/>
<dbReference type="EMBL" id="AOGT01000781">
    <property type="protein sequence ID" value="EMG49216.1"/>
    <property type="molecule type" value="Genomic_DNA"/>
</dbReference>
<dbReference type="eggNOG" id="ENOG502SGQY">
    <property type="taxonomic scope" value="Eukaryota"/>
</dbReference>
<name>M3IRR8_CANMX</name>
<feature type="region of interest" description="Disordered" evidence="7">
    <location>
        <begin position="65"/>
        <end position="93"/>
    </location>
</feature>
<dbReference type="HOGENOM" id="CLU_113787_1_0_1"/>
<feature type="compositionally biased region" description="Polar residues" evidence="7">
    <location>
        <begin position="74"/>
        <end position="83"/>
    </location>
</feature>
<dbReference type="Pfam" id="PF09415">
    <property type="entry name" value="CENP-X"/>
    <property type="match status" value="1"/>
</dbReference>
<dbReference type="OMA" id="NTDNNHA"/>
<evidence type="ECO:0000313" key="9">
    <source>
        <dbReference type="Proteomes" id="UP000011777"/>
    </source>
</evidence>
<dbReference type="InterPro" id="IPR009072">
    <property type="entry name" value="Histone-fold"/>
</dbReference>
<dbReference type="Gene3D" id="1.10.20.10">
    <property type="entry name" value="Histone, subunit A"/>
    <property type="match status" value="1"/>
</dbReference>
<dbReference type="InterPro" id="IPR018552">
    <property type="entry name" value="CENP-X"/>
</dbReference>
<feature type="compositionally biased region" description="Low complexity" evidence="7">
    <location>
        <begin position="115"/>
        <end position="128"/>
    </location>
</feature>
<dbReference type="CDD" id="cd22921">
    <property type="entry name" value="HFD_CENP-X"/>
    <property type="match status" value="1"/>
</dbReference>
<dbReference type="GO" id="GO:0051382">
    <property type="term" value="P:kinetochore assembly"/>
    <property type="evidence" value="ECO:0007669"/>
    <property type="project" value="InterPro"/>
</dbReference>
<dbReference type="GO" id="GO:0046982">
    <property type="term" value="F:protein heterodimerization activity"/>
    <property type="evidence" value="ECO:0007669"/>
    <property type="project" value="InterPro"/>
</dbReference>
<dbReference type="GO" id="GO:0006281">
    <property type="term" value="P:DNA repair"/>
    <property type="evidence" value="ECO:0007669"/>
    <property type="project" value="UniProtKB-KW"/>
</dbReference>
<comment type="caution">
    <text evidence="8">The sequence shown here is derived from an EMBL/GenBank/DDBJ whole genome shotgun (WGS) entry which is preliminary data.</text>
</comment>
<accession>M3IRR8</accession>
<protein>
    <submittedName>
        <fullName evidence="8">Uncharacterized protein</fullName>
    </submittedName>
</protein>
<dbReference type="GO" id="GO:0000712">
    <property type="term" value="P:resolution of meiotic recombination intermediates"/>
    <property type="evidence" value="ECO:0007669"/>
    <property type="project" value="TreeGrafter"/>
</dbReference>
<proteinExistence type="inferred from homology"/>
<evidence type="ECO:0000313" key="8">
    <source>
        <dbReference type="EMBL" id="EMG49216.1"/>
    </source>
</evidence>
<dbReference type="GO" id="GO:0003677">
    <property type="term" value="F:DNA binding"/>
    <property type="evidence" value="ECO:0007669"/>
    <property type="project" value="UniProtKB-KW"/>
</dbReference>
<comment type="similarity">
    <text evidence="2">Belongs to the CENP-X/MHF2 family.</text>
</comment>
<keyword evidence="3" id="KW-0227">DNA damage</keyword>
<comment type="subcellular location">
    <subcellularLocation>
        <location evidence="1">Nucleus</location>
    </subcellularLocation>
</comment>
<dbReference type="AlphaFoldDB" id="M3IRR8"/>
<evidence type="ECO:0000256" key="7">
    <source>
        <dbReference type="SAM" id="MobiDB-lite"/>
    </source>
</evidence>
<evidence type="ECO:0000256" key="2">
    <source>
        <dbReference type="ARBA" id="ARBA00009359"/>
    </source>
</evidence>
<sequence>MTDRSIPVNTIARLFKDISFKDPSTRITSTTLELCGEYIKLFINEAIIRSNDERVDEGDVLLKIDGLDKNNNNSKESQSQGRETQYVDLEDEIDLDDEDAYRDQIIDDPEEDLSNTQRQLQRNTTNNNGNGGGGDNRLDSRHLQKIAGVLTLDF</sequence>
<keyword evidence="5" id="KW-0234">DNA repair</keyword>
<feature type="region of interest" description="Disordered" evidence="7">
    <location>
        <begin position="107"/>
        <end position="140"/>
    </location>
</feature>
<organism evidence="8 9">
    <name type="scientific">Candida maltosa (strain Xu316)</name>
    <name type="common">Yeast</name>
    <dbReference type="NCBI Taxonomy" id="1245528"/>
    <lineage>
        <taxon>Eukaryota</taxon>
        <taxon>Fungi</taxon>
        <taxon>Dikarya</taxon>
        <taxon>Ascomycota</taxon>
        <taxon>Saccharomycotina</taxon>
        <taxon>Pichiomycetes</taxon>
        <taxon>Debaryomycetaceae</taxon>
        <taxon>Candida/Lodderomyces clade</taxon>
        <taxon>Candida</taxon>
    </lineage>
</organism>
<gene>
    <name evidence="8" type="ORF">G210_0079</name>
</gene>
<dbReference type="GO" id="GO:0071821">
    <property type="term" value="C:FANCM-MHF complex"/>
    <property type="evidence" value="ECO:0007669"/>
    <property type="project" value="TreeGrafter"/>
</dbReference>
<dbReference type="Proteomes" id="UP000011777">
    <property type="component" value="Unassembled WGS sequence"/>
</dbReference>
<reference evidence="8 9" key="1">
    <citation type="submission" date="2013-02" db="EMBL/GenBank/DDBJ databases">
        <title>Genome sequence of Candida maltosa Xu316, a potential industrial strain for xylitol and ethanol production.</title>
        <authorList>
            <person name="Yu J."/>
            <person name="Wang Q."/>
            <person name="Geng X."/>
            <person name="Bao W."/>
            <person name="He P."/>
            <person name="Cai J."/>
        </authorList>
    </citation>
    <scope>NUCLEOTIDE SEQUENCE [LARGE SCALE GENOMIC DNA]</scope>
    <source>
        <strain evidence="9">Xu316</strain>
    </source>
</reference>
<evidence type="ECO:0000256" key="4">
    <source>
        <dbReference type="ARBA" id="ARBA00023125"/>
    </source>
</evidence>
<evidence type="ECO:0000256" key="3">
    <source>
        <dbReference type="ARBA" id="ARBA00022763"/>
    </source>
</evidence>
<evidence type="ECO:0000256" key="6">
    <source>
        <dbReference type="ARBA" id="ARBA00023242"/>
    </source>
</evidence>
<dbReference type="GO" id="GO:0031297">
    <property type="term" value="P:replication fork processing"/>
    <property type="evidence" value="ECO:0007669"/>
    <property type="project" value="TreeGrafter"/>
</dbReference>
<keyword evidence="6" id="KW-0539">Nucleus</keyword>